<dbReference type="RefSeq" id="WP_021645614.1">
    <property type="nucleotide sequence ID" value="NZ_KE993111.1"/>
</dbReference>
<name>U2E3Y7_9BACE</name>
<evidence type="ECO:0000313" key="4">
    <source>
        <dbReference type="EMBL" id="ERI88892.1"/>
    </source>
</evidence>
<gene>
    <name evidence="4" type="ORF">HMPREF1981_00208</name>
</gene>
<dbReference type="HOGENOM" id="CLU_050192_2_3_10"/>
<dbReference type="InterPro" id="IPR012373">
    <property type="entry name" value="Ferrdict_sens_TM"/>
</dbReference>
<dbReference type="PANTHER" id="PTHR30273:SF2">
    <property type="entry name" value="PROTEIN FECR"/>
    <property type="match status" value="1"/>
</dbReference>
<evidence type="ECO:0000259" key="2">
    <source>
        <dbReference type="Pfam" id="PF04773"/>
    </source>
</evidence>
<dbReference type="Proteomes" id="UP000016496">
    <property type="component" value="Unassembled WGS sequence"/>
</dbReference>
<dbReference type="PANTHER" id="PTHR30273">
    <property type="entry name" value="PERIPLASMIC SIGNAL SENSOR AND SIGMA FACTOR ACTIVATOR FECR-RELATED"/>
    <property type="match status" value="1"/>
</dbReference>
<dbReference type="FunFam" id="2.60.120.1440:FF:000001">
    <property type="entry name" value="Putative anti-sigma factor"/>
    <property type="match status" value="1"/>
</dbReference>
<proteinExistence type="predicted"/>
<reference evidence="4 5" key="1">
    <citation type="submission" date="2013-08" db="EMBL/GenBank/DDBJ databases">
        <authorList>
            <person name="Weinstock G."/>
            <person name="Sodergren E."/>
            <person name="Wylie T."/>
            <person name="Fulton L."/>
            <person name="Fulton R."/>
            <person name="Fronick C."/>
            <person name="O'Laughlin M."/>
            <person name="Godfrey J."/>
            <person name="Miner T."/>
            <person name="Herter B."/>
            <person name="Appelbaum E."/>
            <person name="Cordes M."/>
            <person name="Lek S."/>
            <person name="Wollam A."/>
            <person name="Pepin K.H."/>
            <person name="Palsikar V.B."/>
            <person name="Mitreva M."/>
            <person name="Wilson R.K."/>
        </authorList>
    </citation>
    <scope>NUCLEOTIDE SEQUENCE [LARGE SCALE GENOMIC DNA]</scope>
    <source>
        <strain evidence="4 5">F0041</strain>
    </source>
</reference>
<keyword evidence="1" id="KW-0812">Transmembrane</keyword>
<dbReference type="InterPro" id="IPR032508">
    <property type="entry name" value="FecR_C"/>
</dbReference>
<evidence type="ECO:0000259" key="3">
    <source>
        <dbReference type="Pfam" id="PF16344"/>
    </source>
</evidence>
<accession>U2E3Y7</accession>
<dbReference type="Pfam" id="PF16344">
    <property type="entry name" value="FecR_C"/>
    <property type="match status" value="1"/>
</dbReference>
<dbReference type="GO" id="GO:0016989">
    <property type="term" value="F:sigma factor antagonist activity"/>
    <property type="evidence" value="ECO:0007669"/>
    <property type="project" value="TreeGrafter"/>
</dbReference>
<dbReference type="Pfam" id="PF04773">
    <property type="entry name" value="FecR"/>
    <property type="match status" value="1"/>
</dbReference>
<feature type="domain" description="Protein FecR C-terminal" evidence="3">
    <location>
        <begin position="241"/>
        <end position="303"/>
    </location>
</feature>
<keyword evidence="1" id="KW-0472">Membrane</keyword>
<feature type="transmembrane region" description="Helical" evidence="1">
    <location>
        <begin position="65"/>
        <end position="87"/>
    </location>
</feature>
<dbReference type="Gene3D" id="3.55.50.30">
    <property type="match status" value="1"/>
</dbReference>
<sequence>MQRGKKYSIDSEIIDYIERYLDKDVNLILENKPLDLGKKSLPEFDEFEAYDHIYARMKKRKRHSLAFLLKWTAVVLLVVGNVGYFTYNFAGRSKKPLSREVAVLKGDKIIVMLTDGSRVWLNSDTKLTYPEQFVGNERRVALEGEAYFEVKSDPEHPFYVTAGDLQVQVTGTSFNISAYPSDEEVITTLDEGKISIGRFMENAALHIMRPGQTAVYNRVHGSCKISKNEYYKEASGWKENRLTFRNATLESVLKVLSRQFDVSFEIENDKIRGYTYNLSTKGGDLSNVLKMMESITPVRIIKKSEYAYVIK</sequence>
<dbReference type="InterPro" id="IPR006860">
    <property type="entry name" value="FecR"/>
</dbReference>
<keyword evidence="1" id="KW-1133">Transmembrane helix</keyword>
<protein>
    <submittedName>
        <fullName evidence="4">Sigma factor regulatory protein, FecR/PupR family</fullName>
    </submittedName>
</protein>
<dbReference type="AlphaFoldDB" id="U2E3Y7"/>
<dbReference type="OrthoDB" id="699645at2"/>
<feature type="domain" description="FecR protein" evidence="2">
    <location>
        <begin position="105"/>
        <end position="194"/>
    </location>
</feature>
<evidence type="ECO:0000256" key="1">
    <source>
        <dbReference type="SAM" id="Phobius"/>
    </source>
</evidence>
<evidence type="ECO:0000313" key="5">
    <source>
        <dbReference type="Proteomes" id="UP000016496"/>
    </source>
</evidence>
<organism evidence="4 5">
    <name type="scientific">Bacteroides pyogenes F0041</name>
    <dbReference type="NCBI Taxonomy" id="1321819"/>
    <lineage>
        <taxon>Bacteria</taxon>
        <taxon>Pseudomonadati</taxon>
        <taxon>Bacteroidota</taxon>
        <taxon>Bacteroidia</taxon>
        <taxon>Bacteroidales</taxon>
        <taxon>Bacteroidaceae</taxon>
        <taxon>Bacteroides</taxon>
    </lineage>
</organism>
<dbReference type="EMBL" id="AWSV01000013">
    <property type="protein sequence ID" value="ERI88892.1"/>
    <property type="molecule type" value="Genomic_DNA"/>
</dbReference>
<dbReference type="Gene3D" id="2.60.120.1440">
    <property type="match status" value="1"/>
</dbReference>
<comment type="caution">
    <text evidence="4">The sequence shown here is derived from an EMBL/GenBank/DDBJ whole genome shotgun (WGS) entry which is preliminary data.</text>
</comment>
<dbReference type="PATRIC" id="fig|1321819.3.peg.196"/>